<dbReference type="EMBL" id="MFLE01000025">
    <property type="protein sequence ID" value="OGG61227.1"/>
    <property type="molecule type" value="Genomic_DNA"/>
</dbReference>
<comment type="catalytic activity">
    <reaction evidence="1 5 6">
        <text>[protein]-peptidylproline (omega=180) = [protein]-peptidylproline (omega=0)</text>
        <dbReference type="Rhea" id="RHEA:16237"/>
        <dbReference type="Rhea" id="RHEA-COMP:10747"/>
        <dbReference type="Rhea" id="RHEA-COMP:10748"/>
        <dbReference type="ChEBI" id="CHEBI:83833"/>
        <dbReference type="ChEBI" id="CHEBI:83834"/>
        <dbReference type="EC" id="5.2.1.8"/>
    </reaction>
</comment>
<dbReference type="STRING" id="1798491.A3C87_03515"/>
<evidence type="ECO:0000256" key="6">
    <source>
        <dbReference type="RuleBase" id="RU003915"/>
    </source>
</evidence>
<dbReference type="InterPro" id="IPR046357">
    <property type="entry name" value="PPIase_dom_sf"/>
</dbReference>
<gene>
    <name evidence="8" type="ORF">A3C87_03515</name>
</gene>
<proteinExistence type="inferred from homology"/>
<dbReference type="PANTHER" id="PTHR43811">
    <property type="entry name" value="FKBP-TYPE PEPTIDYL-PROLYL CIS-TRANS ISOMERASE FKPA"/>
    <property type="match status" value="1"/>
</dbReference>
<evidence type="ECO:0000256" key="3">
    <source>
        <dbReference type="ARBA" id="ARBA00023110"/>
    </source>
</evidence>
<keyword evidence="4 5" id="KW-0413">Isomerase</keyword>
<dbReference type="Gene3D" id="3.10.50.40">
    <property type="match status" value="1"/>
</dbReference>
<organism evidence="8 9">
    <name type="scientific">Candidatus Kaiserbacteria bacterium RIFCSPHIGHO2_02_FULL_49_34</name>
    <dbReference type="NCBI Taxonomy" id="1798491"/>
    <lineage>
        <taxon>Bacteria</taxon>
        <taxon>Candidatus Kaiseribacteriota</taxon>
    </lineage>
</organism>
<keyword evidence="3 5" id="KW-0697">Rotamase</keyword>
<evidence type="ECO:0000256" key="1">
    <source>
        <dbReference type="ARBA" id="ARBA00000971"/>
    </source>
</evidence>
<name>A0A1F6DIR7_9BACT</name>
<evidence type="ECO:0000313" key="8">
    <source>
        <dbReference type="EMBL" id="OGG61227.1"/>
    </source>
</evidence>
<dbReference type="GO" id="GO:0003755">
    <property type="term" value="F:peptidyl-prolyl cis-trans isomerase activity"/>
    <property type="evidence" value="ECO:0007669"/>
    <property type="project" value="UniProtKB-UniRule"/>
</dbReference>
<feature type="domain" description="PPIase FKBP-type" evidence="7">
    <location>
        <begin position="30"/>
        <end position="118"/>
    </location>
</feature>
<evidence type="ECO:0000256" key="2">
    <source>
        <dbReference type="ARBA" id="ARBA00006577"/>
    </source>
</evidence>
<dbReference type="InterPro" id="IPR001179">
    <property type="entry name" value="PPIase_FKBP_dom"/>
</dbReference>
<evidence type="ECO:0000259" key="7">
    <source>
        <dbReference type="PROSITE" id="PS50059"/>
    </source>
</evidence>
<evidence type="ECO:0000313" key="9">
    <source>
        <dbReference type="Proteomes" id="UP000176511"/>
    </source>
</evidence>
<sequence length="118" mass="12767">MATYERDALKAEGFHIRDVRYGKGKEAMSRSEVAMHYTLETISGTMIRDTRAAGDEPYAFTIGAGNTIPGMSIGMLGMREGGVRTLVIPPQYAYGDKVTTGIPKGEAMVFTVSLISVK</sequence>
<protein>
    <recommendedName>
        <fullName evidence="6">Peptidyl-prolyl cis-trans isomerase</fullName>
        <ecNumber evidence="6">5.2.1.8</ecNumber>
    </recommendedName>
</protein>
<comment type="similarity">
    <text evidence="2 6">Belongs to the FKBP-type PPIase family.</text>
</comment>
<accession>A0A1F6DIR7</accession>
<dbReference type="EC" id="5.2.1.8" evidence="6"/>
<evidence type="ECO:0000256" key="5">
    <source>
        <dbReference type="PROSITE-ProRule" id="PRU00277"/>
    </source>
</evidence>
<dbReference type="Pfam" id="PF00254">
    <property type="entry name" value="FKBP_C"/>
    <property type="match status" value="1"/>
</dbReference>
<dbReference type="PANTHER" id="PTHR43811:SF19">
    <property type="entry name" value="39 KDA FK506-BINDING NUCLEAR PROTEIN"/>
    <property type="match status" value="1"/>
</dbReference>
<dbReference type="Proteomes" id="UP000176511">
    <property type="component" value="Unassembled WGS sequence"/>
</dbReference>
<evidence type="ECO:0000256" key="4">
    <source>
        <dbReference type="ARBA" id="ARBA00023235"/>
    </source>
</evidence>
<comment type="caution">
    <text evidence="8">The sequence shown here is derived from an EMBL/GenBank/DDBJ whole genome shotgun (WGS) entry which is preliminary data.</text>
</comment>
<reference evidence="8 9" key="1">
    <citation type="journal article" date="2016" name="Nat. Commun.">
        <title>Thousands of microbial genomes shed light on interconnected biogeochemical processes in an aquifer system.</title>
        <authorList>
            <person name="Anantharaman K."/>
            <person name="Brown C.T."/>
            <person name="Hug L.A."/>
            <person name="Sharon I."/>
            <person name="Castelle C.J."/>
            <person name="Probst A.J."/>
            <person name="Thomas B.C."/>
            <person name="Singh A."/>
            <person name="Wilkins M.J."/>
            <person name="Karaoz U."/>
            <person name="Brodie E.L."/>
            <person name="Williams K.H."/>
            <person name="Hubbard S.S."/>
            <person name="Banfield J.F."/>
        </authorList>
    </citation>
    <scope>NUCLEOTIDE SEQUENCE [LARGE SCALE GENOMIC DNA]</scope>
</reference>
<dbReference type="AlphaFoldDB" id="A0A1F6DIR7"/>
<dbReference type="SUPFAM" id="SSF54534">
    <property type="entry name" value="FKBP-like"/>
    <property type="match status" value="1"/>
</dbReference>
<dbReference type="PROSITE" id="PS50059">
    <property type="entry name" value="FKBP_PPIASE"/>
    <property type="match status" value="1"/>
</dbReference>